<proteinExistence type="predicted"/>
<dbReference type="PANTHER" id="PTHR35897">
    <property type="entry name" value="METHYLTRANSFERASE AUSD"/>
    <property type="match status" value="1"/>
</dbReference>
<dbReference type="GO" id="GO:0016740">
    <property type="term" value="F:transferase activity"/>
    <property type="evidence" value="ECO:0007669"/>
    <property type="project" value="UniProtKB-KW"/>
</dbReference>
<evidence type="ECO:0000256" key="1">
    <source>
        <dbReference type="ARBA" id="ARBA00022679"/>
    </source>
</evidence>
<dbReference type="EMBL" id="SEOQ01000438">
    <property type="protein sequence ID" value="TFY62957.1"/>
    <property type="molecule type" value="Genomic_DNA"/>
</dbReference>
<dbReference type="Proteomes" id="UP000298327">
    <property type="component" value="Unassembled WGS sequence"/>
</dbReference>
<evidence type="ECO:0000256" key="3">
    <source>
        <dbReference type="SAM" id="MobiDB-lite"/>
    </source>
</evidence>
<protein>
    <recommendedName>
        <fullName evidence="6">Methyltransferase type 11 domain-containing protein</fullName>
    </recommendedName>
</protein>
<reference evidence="4 5" key="1">
    <citation type="submission" date="2019-02" db="EMBL/GenBank/DDBJ databases">
        <title>Genome sequencing of the rare red list fungi Dentipellis fragilis.</title>
        <authorList>
            <person name="Buettner E."/>
            <person name="Kellner H."/>
        </authorList>
    </citation>
    <scope>NUCLEOTIDE SEQUENCE [LARGE SCALE GENOMIC DNA]</scope>
    <source>
        <strain evidence="4 5">DSM 105465</strain>
    </source>
</reference>
<evidence type="ECO:0000313" key="4">
    <source>
        <dbReference type="EMBL" id="TFY62957.1"/>
    </source>
</evidence>
<evidence type="ECO:0000313" key="5">
    <source>
        <dbReference type="Proteomes" id="UP000298327"/>
    </source>
</evidence>
<feature type="region of interest" description="Disordered" evidence="3">
    <location>
        <begin position="277"/>
        <end position="296"/>
    </location>
</feature>
<keyword evidence="2" id="KW-0949">S-adenosyl-L-methionine</keyword>
<evidence type="ECO:0008006" key="6">
    <source>
        <dbReference type="Google" id="ProtNLM"/>
    </source>
</evidence>
<accession>A0A4Y9YMV3</accession>
<dbReference type="OrthoDB" id="2094832at2759"/>
<sequence>MPYTRYYASHAVWAQSLELYHTDVPPTPESGDGSGGWMAMNPEDGFTHSSCVLPTHSYTTPLVIKKSTHCMMPNPQFIPAFRTITPSTFAERESRDKRFRLAARHCNGPHKRAQSGMDPSERSKGPSDGSSVKLAYIKSLFWSNIQLKYTMANVNPAPVPERYIVPIDVDKYDLNEEETAFFKEQTGILDDDKLKQHIIAAQAEAFAVYPYPCIRRFAFAKLKIAKLPAYPALLKLGKEREGAIFLDIGCCFGNDVRKAVADGYPVQNAIASDLQPGTVLTPRNSPPSHLSHPASF</sequence>
<feature type="region of interest" description="Disordered" evidence="3">
    <location>
        <begin position="106"/>
        <end position="129"/>
    </location>
</feature>
<dbReference type="PANTHER" id="PTHR35897:SF1">
    <property type="entry name" value="METHYLTRANSFERASE AUSD"/>
    <property type="match status" value="1"/>
</dbReference>
<organism evidence="4 5">
    <name type="scientific">Dentipellis fragilis</name>
    <dbReference type="NCBI Taxonomy" id="205917"/>
    <lineage>
        <taxon>Eukaryota</taxon>
        <taxon>Fungi</taxon>
        <taxon>Dikarya</taxon>
        <taxon>Basidiomycota</taxon>
        <taxon>Agaricomycotina</taxon>
        <taxon>Agaricomycetes</taxon>
        <taxon>Russulales</taxon>
        <taxon>Hericiaceae</taxon>
        <taxon>Dentipellis</taxon>
    </lineage>
</organism>
<keyword evidence="1" id="KW-0808">Transferase</keyword>
<evidence type="ECO:0000256" key="2">
    <source>
        <dbReference type="ARBA" id="ARBA00022691"/>
    </source>
</evidence>
<name>A0A4Y9YMV3_9AGAM</name>
<gene>
    <name evidence="4" type="ORF">EVG20_g6512</name>
</gene>
<dbReference type="InterPro" id="IPR051654">
    <property type="entry name" value="Meroterpenoid_MTases"/>
</dbReference>
<comment type="caution">
    <text evidence="4">The sequence shown here is derived from an EMBL/GenBank/DDBJ whole genome shotgun (WGS) entry which is preliminary data.</text>
</comment>
<dbReference type="AlphaFoldDB" id="A0A4Y9YMV3"/>
<dbReference type="STRING" id="205917.A0A4Y9YMV3"/>
<keyword evidence="5" id="KW-1185">Reference proteome</keyword>